<name>A0ABW1E9L2_9BACT</name>
<organism evidence="1 2">
    <name type="scientific">Acidicapsa dinghuensis</name>
    <dbReference type="NCBI Taxonomy" id="2218256"/>
    <lineage>
        <taxon>Bacteria</taxon>
        <taxon>Pseudomonadati</taxon>
        <taxon>Acidobacteriota</taxon>
        <taxon>Terriglobia</taxon>
        <taxon>Terriglobales</taxon>
        <taxon>Acidobacteriaceae</taxon>
        <taxon>Acidicapsa</taxon>
    </lineage>
</organism>
<dbReference type="RefSeq" id="WP_263334837.1">
    <property type="nucleotide sequence ID" value="NZ_JAGSYH010000002.1"/>
</dbReference>
<proteinExistence type="predicted"/>
<evidence type="ECO:0000313" key="2">
    <source>
        <dbReference type="Proteomes" id="UP001596091"/>
    </source>
</evidence>
<dbReference type="EMBL" id="JBHSPH010000001">
    <property type="protein sequence ID" value="MFC5860925.1"/>
    <property type="molecule type" value="Genomic_DNA"/>
</dbReference>
<accession>A0ABW1E9L2</accession>
<gene>
    <name evidence="1" type="ORF">ACFPT7_01310</name>
</gene>
<reference evidence="2" key="1">
    <citation type="journal article" date="2019" name="Int. J. Syst. Evol. Microbiol.">
        <title>The Global Catalogue of Microorganisms (GCM) 10K type strain sequencing project: providing services to taxonomists for standard genome sequencing and annotation.</title>
        <authorList>
            <consortium name="The Broad Institute Genomics Platform"/>
            <consortium name="The Broad Institute Genome Sequencing Center for Infectious Disease"/>
            <person name="Wu L."/>
            <person name="Ma J."/>
        </authorList>
    </citation>
    <scope>NUCLEOTIDE SEQUENCE [LARGE SCALE GENOMIC DNA]</scope>
    <source>
        <strain evidence="2">JCM 4087</strain>
    </source>
</reference>
<protein>
    <submittedName>
        <fullName evidence="1">Uncharacterized protein</fullName>
    </submittedName>
</protein>
<dbReference type="Proteomes" id="UP001596091">
    <property type="component" value="Unassembled WGS sequence"/>
</dbReference>
<comment type="caution">
    <text evidence="1">The sequence shown here is derived from an EMBL/GenBank/DDBJ whole genome shotgun (WGS) entry which is preliminary data.</text>
</comment>
<evidence type="ECO:0000313" key="1">
    <source>
        <dbReference type="EMBL" id="MFC5860925.1"/>
    </source>
</evidence>
<sequence length="280" mass="31487">MECALDGLFDYAGMFPPAERDLRTALHEYLAHRHENHACALGCMVVDVNTLTVLQSEARDKIHDLQLSVIATSENLEMVRHYLKEGLPIGMVEIKAADRGKIMHLKEHLPKDVSAYVEVSVEFRDASILDAINEAGLRAKLRMGGVVAEAFPSAASVAAMLKMLAERRMAFKATAGLHHPLRSRHRFTYQPNSDSGLMHGFINLLCASALLWFGGDIHEATQLLEEQSPQAFRITADAIRWRSWEWSANQLREVRERFLMSIGSCSFTEPIRDLEAFGWL</sequence>
<keyword evidence="2" id="KW-1185">Reference proteome</keyword>